<dbReference type="Gene3D" id="1.10.10.250">
    <property type="entry name" value="Ribosomal protein L11, C-terminal domain"/>
    <property type="match status" value="1"/>
</dbReference>
<keyword evidence="2 7" id="KW-0488">Methylation</keyword>
<comment type="PTM">
    <text evidence="7 9">One or more lysine residues are methylated.</text>
</comment>
<dbReference type="InterPro" id="IPR020783">
    <property type="entry name" value="Ribosomal_uL11_C"/>
</dbReference>
<keyword evidence="5 7" id="KW-0689">Ribosomal protein</keyword>
<dbReference type="EMBL" id="CP042425">
    <property type="protein sequence ID" value="QEL15161.1"/>
    <property type="molecule type" value="Genomic_DNA"/>
</dbReference>
<accession>A0A5C1A7K3</accession>
<protein>
    <recommendedName>
        <fullName evidence="7">Large ribosomal subunit protein uL11</fullName>
    </recommendedName>
</protein>
<evidence type="ECO:0000256" key="7">
    <source>
        <dbReference type="HAMAP-Rule" id="MF_00736"/>
    </source>
</evidence>
<dbReference type="SMART" id="SM00649">
    <property type="entry name" value="RL11"/>
    <property type="match status" value="1"/>
</dbReference>
<dbReference type="SUPFAM" id="SSF54747">
    <property type="entry name" value="Ribosomal L11/L12e N-terminal domain"/>
    <property type="match status" value="1"/>
</dbReference>
<keyword evidence="3 7" id="KW-0699">rRNA-binding</keyword>
<dbReference type="InterPro" id="IPR020784">
    <property type="entry name" value="Ribosomal_uL11_N"/>
</dbReference>
<dbReference type="SUPFAM" id="SSF46906">
    <property type="entry name" value="Ribosomal protein L11, C-terminal domain"/>
    <property type="match status" value="1"/>
</dbReference>
<evidence type="ECO:0000259" key="11">
    <source>
        <dbReference type="Pfam" id="PF03946"/>
    </source>
</evidence>
<gene>
    <name evidence="7 12" type="primary">rplK</name>
    <name evidence="12" type="ORF">PX52LOC_02071</name>
</gene>
<evidence type="ECO:0000256" key="8">
    <source>
        <dbReference type="RuleBase" id="RU003978"/>
    </source>
</evidence>
<evidence type="ECO:0000259" key="10">
    <source>
        <dbReference type="Pfam" id="PF00298"/>
    </source>
</evidence>
<evidence type="ECO:0000313" key="13">
    <source>
        <dbReference type="Proteomes" id="UP000324974"/>
    </source>
</evidence>
<feature type="domain" description="Large ribosomal subunit protein uL11 N-terminal" evidence="11">
    <location>
        <begin position="9"/>
        <end position="68"/>
    </location>
</feature>
<dbReference type="Gene3D" id="3.30.1550.10">
    <property type="entry name" value="Ribosomal protein L11/L12, N-terminal domain"/>
    <property type="match status" value="1"/>
</dbReference>
<reference evidence="13" key="1">
    <citation type="submission" date="2019-08" db="EMBL/GenBank/DDBJ databases">
        <title>Limnoglobus roseus gen. nov., sp. nov., a novel freshwater planctomycete with a giant genome from the family Gemmataceae.</title>
        <authorList>
            <person name="Kulichevskaya I.S."/>
            <person name="Naumoff D.G."/>
            <person name="Miroshnikov K."/>
            <person name="Ivanova A."/>
            <person name="Philippov D.A."/>
            <person name="Hakobyan A."/>
            <person name="Rijpstra I.C."/>
            <person name="Sinninghe Damste J.S."/>
            <person name="Liesack W."/>
            <person name="Dedysh S.N."/>
        </authorList>
    </citation>
    <scope>NUCLEOTIDE SEQUENCE [LARGE SCALE GENOMIC DNA]</scope>
    <source>
        <strain evidence="13">PX52</strain>
    </source>
</reference>
<dbReference type="KEGG" id="lrs:PX52LOC_02071"/>
<evidence type="ECO:0000256" key="3">
    <source>
        <dbReference type="ARBA" id="ARBA00022730"/>
    </source>
</evidence>
<proteinExistence type="inferred from homology"/>
<dbReference type="GO" id="GO:0070180">
    <property type="term" value="F:large ribosomal subunit rRNA binding"/>
    <property type="evidence" value="ECO:0007669"/>
    <property type="project" value="UniProtKB-UniRule"/>
</dbReference>
<dbReference type="RefSeq" id="WP_149110000.1">
    <property type="nucleotide sequence ID" value="NZ_CP042425.1"/>
</dbReference>
<dbReference type="Pfam" id="PF03946">
    <property type="entry name" value="Ribosomal_L11_N"/>
    <property type="match status" value="1"/>
</dbReference>
<evidence type="ECO:0000256" key="1">
    <source>
        <dbReference type="ARBA" id="ARBA00010537"/>
    </source>
</evidence>
<dbReference type="InterPro" id="IPR000911">
    <property type="entry name" value="Ribosomal_uL11"/>
</dbReference>
<dbReference type="PANTHER" id="PTHR11661">
    <property type="entry name" value="60S RIBOSOMAL PROTEIN L12"/>
    <property type="match status" value="1"/>
</dbReference>
<dbReference type="GO" id="GO:0006412">
    <property type="term" value="P:translation"/>
    <property type="evidence" value="ECO:0007669"/>
    <property type="project" value="UniProtKB-UniRule"/>
</dbReference>
<dbReference type="InterPro" id="IPR036796">
    <property type="entry name" value="Ribosomal_uL11_N_sf"/>
</dbReference>
<dbReference type="NCBIfam" id="TIGR01632">
    <property type="entry name" value="L11_bact"/>
    <property type="match status" value="1"/>
</dbReference>
<organism evidence="12 13">
    <name type="scientific">Limnoglobus roseus</name>
    <dbReference type="NCBI Taxonomy" id="2598579"/>
    <lineage>
        <taxon>Bacteria</taxon>
        <taxon>Pseudomonadati</taxon>
        <taxon>Planctomycetota</taxon>
        <taxon>Planctomycetia</taxon>
        <taxon>Gemmatales</taxon>
        <taxon>Gemmataceae</taxon>
        <taxon>Limnoglobus</taxon>
    </lineage>
</organism>
<evidence type="ECO:0000256" key="9">
    <source>
        <dbReference type="RuleBase" id="RU003979"/>
    </source>
</evidence>
<keyword evidence="6 7" id="KW-0687">Ribonucleoprotein</keyword>
<evidence type="ECO:0000256" key="6">
    <source>
        <dbReference type="ARBA" id="ARBA00023274"/>
    </source>
</evidence>
<feature type="domain" description="Large ribosomal subunit protein uL11 C-terminal" evidence="10">
    <location>
        <begin position="73"/>
        <end position="152"/>
    </location>
</feature>
<dbReference type="OrthoDB" id="9802408at2"/>
<name>A0A5C1A7K3_9BACT</name>
<keyword evidence="13" id="KW-1185">Reference proteome</keyword>
<dbReference type="PANTHER" id="PTHR11661:SF1">
    <property type="entry name" value="LARGE RIBOSOMAL SUBUNIT PROTEIN UL11M"/>
    <property type="match status" value="1"/>
</dbReference>
<dbReference type="AlphaFoldDB" id="A0A5C1A7K3"/>
<evidence type="ECO:0000313" key="12">
    <source>
        <dbReference type="EMBL" id="QEL15161.1"/>
    </source>
</evidence>
<evidence type="ECO:0000256" key="5">
    <source>
        <dbReference type="ARBA" id="ARBA00022980"/>
    </source>
</evidence>
<dbReference type="GO" id="GO:0022625">
    <property type="term" value="C:cytosolic large ribosomal subunit"/>
    <property type="evidence" value="ECO:0007669"/>
    <property type="project" value="TreeGrafter"/>
</dbReference>
<dbReference type="GO" id="GO:0003735">
    <property type="term" value="F:structural constituent of ribosome"/>
    <property type="evidence" value="ECO:0007669"/>
    <property type="project" value="InterPro"/>
</dbReference>
<dbReference type="HAMAP" id="MF_00736">
    <property type="entry name" value="Ribosomal_uL11"/>
    <property type="match status" value="1"/>
</dbReference>
<comment type="function">
    <text evidence="7 9">Forms part of the ribosomal stalk which helps the ribosome interact with GTP-bound translation factors.</text>
</comment>
<dbReference type="FunFam" id="3.30.1550.10:FF:000006">
    <property type="entry name" value="50S ribosomal protein L11"/>
    <property type="match status" value="1"/>
</dbReference>
<sequence>MAKTVTAQVKLQCPGGTATPAPPVGPALGAHGVNIGQFVKQFNDKTAGPDTKGLMLPVIITVYSDRSFEFKIKSPPAAVLIKLAAKIPAGKKQGKEVIPATAKKQGKYTNHTLTQAQVAEIAKKKLNDLNARDVDHAARIIAGTARSMGITVTA</sequence>
<evidence type="ECO:0000256" key="4">
    <source>
        <dbReference type="ARBA" id="ARBA00022884"/>
    </source>
</evidence>
<dbReference type="Pfam" id="PF00298">
    <property type="entry name" value="Ribosomal_L11"/>
    <property type="match status" value="1"/>
</dbReference>
<keyword evidence="4 7" id="KW-0694">RNA-binding</keyword>
<comment type="similarity">
    <text evidence="1 7 8">Belongs to the universal ribosomal protein uL11 family.</text>
</comment>
<dbReference type="CDD" id="cd00349">
    <property type="entry name" value="Ribosomal_L11"/>
    <property type="match status" value="1"/>
</dbReference>
<evidence type="ECO:0000256" key="2">
    <source>
        <dbReference type="ARBA" id="ARBA00022481"/>
    </source>
</evidence>
<comment type="subunit">
    <text evidence="7">Part of the ribosomal stalk of the 50S ribosomal subunit. Interacts with L10 and the large rRNA to form the base of the stalk. L10 forms an elongated spine to which L12 dimers bind in a sequential fashion forming a multimeric L10(L12)X complex.</text>
</comment>
<dbReference type="Proteomes" id="UP000324974">
    <property type="component" value="Chromosome"/>
</dbReference>
<dbReference type="InterPro" id="IPR006519">
    <property type="entry name" value="Ribosomal_uL11_bac-typ"/>
</dbReference>
<dbReference type="InterPro" id="IPR036769">
    <property type="entry name" value="Ribosomal_uL11_C_sf"/>
</dbReference>